<name>A0A5C7G513_9BURK</name>
<comment type="caution">
    <text evidence="1">The sequence shown here is derived from an EMBL/GenBank/DDBJ whole genome shotgun (WGS) entry which is preliminary data.</text>
</comment>
<reference evidence="1 2" key="1">
    <citation type="submission" date="2019-08" db="EMBL/GenBank/DDBJ databases">
        <title>Massilia golmudensis sp. nov., isolated from sand in the Qinghai-Tibetan Plateau.</title>
        <authorList>
            <person name="Zhang B."/>
        </authorList>
    </citation>
    <scope>NUCLEOTIDE SEQUENCE [LARGE SCALE GENOMIC DNA]</scope>
    <source>
        <strain evidence="1 2">GEM5</strain>
    </source>
</reference>
<sequence>MQITDFNDFLLAARTQDEPQRLLFVFAARELPLNHTPGQKKRFEAGQGGALAPVMCVDKAVDELPDFATLARESQQTGQPWDVAFVAALPGIDGALPTAPDVERALKMMIDAVHRGAIERFLAFDADGKVLRLT</sequence>
<dbReference type="AlphaFoldDB" id="A0A5C7G513"/>
<keyword evidence="2" id="KW-1185">Reference proteome</keyword>
<protein>
    <submittedName>
        <fullName evidence="1">Ribonucleotide reductase subunit alpha</fullName>
    </submittedName>
</protein>
<organism evidence="1 2">
    <name type="scientific">Massilia arenae</name>
    <dbReference type="NCBI Taxonomy" id="2603288"/>
    <lineage>
        <taxon>Bacteria</taxon>
        <taxon>Pseudomonadati</taxon>
        <taxon>Pseudomonadota</taxon>
        <taxon>Betaproteobacteria</taxon>
        <taxon>Burkholderiales</taxon>
        <taxon>Oxalobacteraceae</taxon>
        <taxon>Telluria group</taxon>
        <taxon>Massilia</taxon>
    </lineage>
</organism>
<evidence type="ECO:0000313" key="2">
    <source>
        <dbReference type="Proteomes" id="UP000321413"/>
    </source>
</evidence>
<gene>
    <name evidence="1" type="ORF">FVD38_06795</name>
</gene>
<accession>A0A5C7G513</accession>
<dbReference type="RefSeq" id="WP_147934220.1">
    <property type="nucleotide sequence ID" value="NZ_VPFD01000005.1"/>
</dbReference>
<dbReference type="EMBL" id="VPFD01000005">
    <property type="protein sequence ID" value="TXG00970.1"/>
    <property type="molecule type" value="Genomic_DNA"/>
</dbReference>
<dbReference type="Proteomes" id="UP000321413">
    <property type="component" value="Unassembled WGS sequence"/>
</dbReference>
<proteinExistence type="predicted"/>
<evidence type="ECO:0000313" key="1">
    <source>
        <dbReference type="EMBL" id="TXG00970.1"/>
    </source>
</evidence>